<dbReference type="Pfam" id="PF03725">
    <property type="entry name" value="RNase_PH_C"/>
    <property type="match status" value="1"/>
</dbReference>
<dbReference type="InterPro" id="IPR036345">
    <property type="entry name" value="ExoRNase_PH_dom2_sf"/>
</dbReference>
<dbReference type="InterPro" id="IPR015847">
    <property type="entry name" value="ExoRNase_PH_dom2"/>
</dbReference>
<dbReference type="GO" id="GO:0071028">
    <property type="term" value="P:nuclear mRNA surveillance"/>
    <property type="evidence" value="ECO:0007669"/>
    <property type="project" value="TreeGrafter"/>
</dbReference>
<feature type="domain" description="Exoribonuclease phosphorolytic" evidence="8">
    <location>
        <begin position="62"/>
        <end position="110"/>
    </location>
</feature>
<keyword evidence="5" id="KW-0271">Exosome</keyword>
<dbReference type="GO" id="GO:0034476">
    <property type="term" value="P:U5 snRNA 3'-end processing"/>
    <property type="evidence" value="ECO:0007669"/>
    <property type="project" value="TreeGrafter"/>
</dbReference>
<dbReference type="GO" id="GO:0071035">
    <property type="term" value="P:nuclear polyadenylation-dependent rRNA catabolic process"/>
    <property type="evidence" value="ECO:0007669"/>
    <property type="project" value="TreeGrafter"/>
</dbReference>
<keyword evidence="4" id="KW-0698">rRNA processing</keyword>
<evidence type="ECO:0000256" key="3">
    <source>
        <dbReference type="ARBA" id="ARBA00022490"/>
    </source>
</evidence>
<gene>
    <name evidence="9" type="ORF">FRX31_017628</name>
</gene>
<reference evidence="9 10" key="1">
    <citation type="submission" date="2020-06" db="EMBL/GenBank/DDBJ databases">
        <title>Transcriptomic and genomic resources for Thalictrum thalictroides and T. hernandezii: Facilitating candidate gene discovery in an emerging model plant lineage.</title>
        <authorList>
            <person name="Arias T."/>
            <person name="Riano-Pachon D.M."/>
            <person name="Di Stilio V.S."/>
        </authorList>
    </citation>
    <scope>NUCLEOTIDE SEQUENCE [LARGE SCALE GENOMIC DNA]</scope>
    <source>
        <strain evidence="10">cv. WT478/WT964</strain>
        <tissue evidence="9">Leaves</tissue>
    </source>
</reference>
<dbReference type="GO" id="GO:0071038">
    <property type="term" value="P:TRAMP-dependent tRNA surveillance pathway"/>
    <property type="evidence" value="ECO:0007669"/>
    <property type="project" value="TreeGrafter"/>
</dbReference>
<dbReference type="EMBL" id="JABWDY010020925">
    <property type="protein sequence ID" value="KAF5192793.1"/>
    <property type="molecule type" value="Genomic_DNA"/>
</dbReference>
<dbReference type="GO" id="GO:0000176">
    <property type="term" value="C:nuclear exosome (RNase complex)"/>
    <property type="evidence" value="ECO:0007669"/>
    <property type="project" value="TreeGrafter"/>
</dbReference>
<dbReference type="Proteomes" id="UP000554482">
    <property type="component" value="Unassembled WGS sequence"/>
</dbReference>
<evidence type="ECO:0000313" key="9">
    <source>
        <dbReference type="EMBL" id="KAF5192793.1"/>
    </source>
</evidence>
<comment type="subcellular location">
    <subcellularLocation>
        <location evidence="1">Nucleus</location>
        <location evidence="1">Nucleolus</location>
    </subcellularLocation>
</comment>
<keyword evidence="6" id="KW-0694">RNA-binding</keyword>
<keyword evidence="10" id="KW-1185">Reference proteome</keyword>
<dbReference type="GO" id="GO:0016075">
    <property type="term" value="P:rRNA catabolic process"/>
    <property type="evidence" value="ECO:0007669"/>
    <property type="project" value="TreeGrafter"/>
</dbReference>
<keyword evidence="3" id="KW-0963">Cytoplasm</keyword>
<dbReference type="SUPFAM" id="SSF55666">
    <property type="entry name" value="Ribonuclease PH domain 2-like"/>
    <property type="match status" value="1"/>
</dbReference>
<dbReference type="GO" id="GO:0035925">
    <property type="term" value="F:mRNA 3'-UTR AU-rich region binding"/>
    <property type="evidence" value="ECO:0007669"/>
    <property type="project" value="TreeGrafter"/>
</dbReference>
<dbReference type="Gene3D" id="3.30.230.70">
    <property type="entry name" value="GHMP Kinase, N-terminal domain"/>
    <property type="match status" value="1"/>
</dbReference>
<evidence type="ECO:0000259" key="8">
    <source>
        <dbReference type="Pfam" id="PF03725"/>
    </source>
</evidence>
<comment type="similarity">
    <text evidence="2">Belongs to the RNase PH family.</text>
</comment>
<dbReference type="GO" id="GO:0000467">
    <property type="term" value="P:exonucleolytic trimming to generate mature 3'-end of 5.8S rRNA from tricistronic rRNA transcript (SSU-rRNA, 5.8S rRNA, LSU-rRNA)"/>
    <property type="evidence" value="ECO:0007669"/>
    <property type="project" value="TreeGrafter"/>
</dbReference>
<dbReference type="InterPro" id="IPR050590">
    <property type="entry name" value="Exosome_comp_Rrp42_subfam"/>
</dbReference>
<accession>A0A7J6W705</accession>
<sequence>MTRELRWYGCMNKYFTSRIHIPAVSVNDEGRVVSVSEEQVEGNSIKEPLNKGKRKLTLSSAPFALTCILHKKYILADPTAEEESIMETLVTVVLDATGRLVSFYKPGGAFLAYTSAVQDCIALTRQRVKELQKILIEAVADMELD</sequence>
<protein>
    <submittedName>
        <fullName evidence="9">3'-5'-exoribonuclease family protein</fullName>
    </submittedName>
</protein>
<dbReference type="GO" id="GO:0034473">
    <property type="term" value="P:U1 snRNA 3'-end processing"/>
    <property type="evidence" value="ECO:0007669"/>
    <property type="project" value="TreeGrafter"/>
</dbReference>
<evidence type="ECO:0000256" key="6">
    <source>
        <dbReference type="ARBA" id="ARBA00022884"/>
    </source>
</evidence>
<dbReference type="AlphaFoldDB" id="A0A7J6W705"/>
<dbReference type="GO" id="GO:0034475">
    <property type="term" value="P:U4 snRNA 3'-end processing"/>
    <property type="evidence" value="ECO:0007669"/>
    <property type="project" value="TreeGrafter"/>
</dbReference>
<dbReference type="GO" id="GO:0000177">
    <property type="term" value="C:cytoplasmic exosome (RNase complex)"/>
    <property type="evidence" value="ECO:0007669"/>
    <property type="project" value="TreeGrafter"/>
</dbReference>
<keyword evidence="7" id="KW-0539">Nucleus</keyword>
<name>A0A7J6W705_THATH</name>
<evidence type="ECO:0000256" key="7">
    <source>
        <dbReference type="ARBA" id="ARBA00023242"/>
    </source>
</evidence>
<evidence type="ECO:0000256" key="5">
    <source>
        <dbReference type="ARBA" id="ARBA00022835"/>
    </source>
</evidence>
<proteinExistence type="inferred from homology"/>
<comment type="caution">
    <text evidence="9">The sequence shown here is derived from an EMBL/GenBank/DDBJ whole genome shotgun (WGS) entry which is preliminary data.</text>
</comment>
<evidence type="ECO:0000256" key="4">
    <source>
        <dbReference type="ARBA" id="ARBA00022552"/>
    </source>
</evidence>
<dbReference type="PANTHER" id="PTHR11097:SF9">
    <property type="entry name" value="EXOSOME COMPLEX COMPONENT RRP43"/>
    <property type="match status" value="1"/>
</dbReference>
<dbReference type="OrthoDB" id="45882at2759"/>
<dbReference type="InterPro" id="IPR027408">
    <property type="entry name" value="PNPase/RNase_PH_dom_sf"/>
</dbReference>
<evidence type="ECO:0000313" key="10">
    <source>
        <dbReference type="Proteomes" id="UP000554482"/>
    </source>
</evidence>
<organism evidence="9 10">
    <name type="scientific">Thalictrum thalictroides</name>
    <name type="common">Rue-anemone</name>
    <name type="synonym">Anemone thalictroides</name>
    <dbReference type="NCBI Taxonomy" id="46969"/>
    <lineage>
        <taxon>Eukaryota</taxon>
        <taxon>Viridiplantae</taxon>
        <taxon>Streptophyta</taxon>
        <taxon>Embryophyta</taxon>
        <taxon>Tracheophyta</taxon>
        <taxon>Spermatophyta</taxon>
        <taxon>Magnoliopsida</taxon>
        <taxon>Ranunculales</taxon>
        <taxon>Ranunculaceae</taxon>
        <taxon>Thalictroideae</taxon>
        <taxon>Thalictrum</taxon>
    </lineage>
</organism>
<dbReference type="GO" id="GO:0005730">
    <property type="term" value="C:nucleolus"/>
    <property type="evidence" value="ECO:0007669"/>
    <property type="project" value="UniProtKB-SubCell"/>
</dbReference>
<evidence type="ECO:0000256" key="2">
    <source>
        <dbReference type="ARBA" id="ARBA00006678"/>
    </source>
</evidence>
<dbReference type="PANTHER" id="PTHR11097">
    <property type="entry name" value="EXOSOME COMPLEX EXONUCLEASE RIBOSOMAL RNA PROCESSING PROTEIN"/>
    <property type="match status" value="1"/>
</dbReference>
<evidence type="ECO:0000256" key="1">
    <source>
        <dbReference type="ARBA" id="ARBA00004604"/>
    </source>
</evidence>